<accession>A0A4R4V8Z7</accession>
<dbReference type="EMBL" id="SMKS01000088">
    <property type="protein sequence ID" value="TDC99896.1"/>
    <property type="molecule type" value="Genomic_DNA"/>
</dbReference>
<sequence>MSDDEDQTNPWHWYEYEVGLAGEIARACVHALTSFLIGLGCAFALIMGVGLLAEEDLLDDPGLEEVIDHLSRMSMGVLLAFVLVACAAGAVASFLRESTTSKAIVNAAARGASRYAVPSPDQVRSVTGKPAEALAFFGWGNAVLAGLLGVIGLIVVLAEGDDAESALIFSFITGYALLMAFVGYASTHLLTPAHERRHARVAAQWSSNDEGHAWKQVREARRDGASKKTPPRPSIAKRCLYGAAGLWLGGVLALQLSVLTRCAGSPGGGKYECEETTYSSPVEALIAGGIWIFAVLITSGMLLAAIGVLFDWKQRSSERAELRTRLADPSSDRPAEDLLAHHSQRQTHPLARVGATMSGAGLVFSTSSYLIGKGLGLGSEDVFAAYRTESLVAMVVSAVMFVAALIGTGIVNVRGRELRNALMERWPSPPAWEADGDGKVQRAKRGPALHGSREVKVGKNKTSGPR</sequence>
<feature type="transmembrane region" description="Helical" evidence="2">
    <location>
        <begin position="284"/>
        <end position="310"/>
    </location>
</feature>
<evidence type="ECO:0000256" key="1">
    <source>
        <dbReference type="SAM" id="MobiDB-lite"/>
    </source>
</evidence>
<evidence type="ECO:0000256" key="2">
    <source>
        <dbReference type="SAM" id="Phobius"/>
    </source>
</evidence>
<feature type="region of interest" description="Disordered" evidence="1">
    <location>
        <begin position="428"/>
        <end position="466"/>
    </location>
</feature>
<evidence type="ECO:0000313" key="4">
    <source>
        <dbReference type="Proteomes" id="UP000295674"/>
    </source>
</evidence>
<dbReference type="OrthoDB" id="3699478at2"/>
<organism evidence="3 4">
    <name type="scientific">Saccharopolyspora terrae</name>
    <dbReference type="NCBI Taxonomy" id="2530384"/>
    <lineage>
        <taxon>Bacteria</taxon>
        <taxon>Bacillati</taxon>
        <taxon>Actinomycetota</taxon>
        <taxon>Actinomycetes</taxon>
        <taxon>Pseudonocardiales</taxon>
        <taxon>Pseudonocardiaceae</taxon>
        <taxon>Saccharopolyspora</taxon>
    </lineage>
</organism>
<keyword evidence="2" id="KW-0812">Transmembrane</keyword>
<feature type="transmembrane region" description="Helical" evidence="2">
    <location>
        <begin position="134"/>
        <end position="156"/>
    </location>
</feature>
<feature type="transmembrane region" description="Helical" evidence="2">
    <location>
        <begin position="32"/>
        <end position="53"/>
    </location>
</feature>
<keyword evidence="2" id="KW-0472">Membrane</keyword>
<feature type="transmembrane region" description="Helical" evidence="2">
    <location>
        <begin position="239"/>
        <end position="258"/>
    </location>
</feature>
<protein>
    <submittedName>
        <fullName evidence="3">Uncharacterized protein</fullName>
    </submittedName>
</protein>
<gene>
    <name evidence="3" type="ORF">E1181_28630</name>
</gene>
<feature type="transmembrane region" description="Helical" evidence="2">
    <location>
        <begin position="73"/>
        <end position="95"/>
    </location>
</feature>
<evidence type="ECO:0000313" key="3">
    <source>
        <dbReference type="EMBL" id="TDC99896.1"/>
    </source>
</evidence>
<comment type="caution">
    <text evidence="3">The sequence shown here is derived from an EMBL/GenBank/DDBJ whole genome shotgun (WGS) entry which is preliminary data.</text>
</comment>
<dbReference type="Proteomes" id="UP000295674">
    <property type="component" value="Unassembled WGS sequence"/>
</dbReference>
<dbReference type="RefSeq" id="WP_132679527.1">
    <property type="nucleotide sequence ID" value="NZ_SMKS01000088.1"/>
</dbReference>
<feature type="transmembrane region" description="Helical" evidence="2">
    <location>
        <begin position="350"/>
        <end position="371"/>
    </location>
</feature>
<proteinExistence type="predicted"/>
<keyword evidence="4" id="KW-1185">Reference proteome</keyword>
<reference evidence="3 4" key="1">
    <citation type="submission" date="2019-03" db="EMBL/GenBank/DDBJ databases">
        <title>Draft genome sequences of novel Actinobacteria.</title>
        <authorList>
            <person name="Sahin N."/>
            <person name="Ay H."/>
            <person name="Saygin H."/>
        </authorList>
    </citation>
    <scope>NUCLEOTIDE SEQUENCE [LARGE SCALE GENOMIC DNA]</scope>
    <source>
        <strain evidence="3 4">16K309</strain>
    </source>
</reference>
<feature type="transmembrane region" description="Helical" evidence="2">
    <location>
        <begin position="391"/>
        <end position="413"/>
    </location>
</feature>
<feature type="transmembrane region" description="Helical" evidence="2">
    <location>
        <begin position="168"/>
        <end position="190"/>
    </location>
</feature>
<keyword evidence="2" id="KW-1133">Transmembrane helix</keyword>
<dbReference type="AlphaFoldDB" id="A0A4R4V8Z7"/>
<name>A0A4R4V8Z7_9PSEU</name>